<dbReference type="AlphaFoldDB" id="A0A0L6UXZ8"/>
<feature type="non-terminal residue" evidence="1">
    <location>
        <position position="1"/>
    </location>
</feature>
<proteinExistence type="predicted"/>
<gene>
    <name evidence="1" type="ORF">VP01_3243g1</name>
</gene>
<name>A0A0L6UXZ8_9BASI</name>
<dbReference type="PANTHER" id="PTHR33096">
    <property type="entry name" value="CXC2 DOMAIN-CONTAINING PROTEIN"/>
    <property type="match status" value="1"/>
</dbReference>
<protein>
    <submittedName>
        <fullName evidence="1">Uncharacterized protein</fullName>
    </submittedName>
</protein>
<evidence type="ECO:0000313" key="1">
    <source>
        <dbReference type="EMBL" id="KNZ53416.1"/>
    </source>
</evidence>
<dbReference type="EMBL" id="LAVV01008217">
    <property type="protein sequence ID" value="KNZ53416.1"/>
    <property type="molecule type" value="Genomic_DNA"/>
</dbReference>
<organism evidence="1 2">
    <name type="scientific">Puccinia sorghi</name>
    <dbReference type="NCBI Taxonomy" id="27349"/>
    <lineage>
        <taxon>Eukaryota</taxon>
        <taxon>Fungi</taxon>
        <taxon>Dikarya</taxon>
        <taxon>Basidiomycota</taxon>
        <taxon>Pucciniomycotina</taxon>
        <taxon>Pucciniomycetes</taxon>
        <taxon>Pucciniales</taxon>
        <taxon>Pucciniaceae</taxon>
        <taxon>Puccinia</taxon>
    </lineage>
</organism>
<dbReference type="Proteomes" id="UP000037035">
    <property type="component" value="Unassembled WGS sequence"/>
</dbReference>
<sequence length="452" mass="51649">EQPVGILCDIGCLLDKYINLVRTLTLHYDCRPSSWINRLLVLLHRCKYHNRQSILNLGELTIFSIGIVAKTKISGPGPCPLGYRGNNSDGIGAATESGGITQLISFVHSGPFKYMWKLSRKMLMLRRKNQHSSLDQVINGGWLASLFDLNEILTVIKEKEVLQKLASASLWRNYEELCQTEKTELGMQPLTTVQLGNILGKWLKEQILAAIKRRKAPVEKEIKLLNDWRAHLQKANLCQLALPENQDLTFANFLKIYLDNTLWNDGHFYHAQLPWVTNPQVRRGIKAVLLLDQVEEEIELLTQELNRKMTWACQYCNLMLHTLDKLEAASRKPIDSNNQFVNILPSFPMKRKARLLIWNHTCSAHTKPNHMWFDVIKVVKENLAHREIWEIDDALEKLYFVDNQSYAPEVEGDAETKGLDSGKEEMETKAAIVGSSVQDIPVSVDEEVGRDQ</sequence>
<dbReference type="VEuPathDB" id="FungiDB:VP01_3243g1"/>
<dbReference type="PANTHER" id="PTHR33096:SF1">
    <property type="entry name" value="CXC1-LIKE CYSTEINE CLUSTER ASSOCIATED WITH KDZ TRANSPOSASES DOMAIN-CONTAINING PROTEIN"/>
    <property type="match status" value="1"/>
</dbReference>
<dbReference type="OrthoDB" id="2506007at2759"/>
<keyword evidence="2" id="KW-1185">Reference proteome</keyword>
<accession>A0A0L6UXZ8</accession>
<evidence type="ECO:0000313" key="2">
    <source>
        <dbReference type="Proteomes" id="UP000037035"/>
    </source>
</evidence>
<comment type="caution">
    <text evidence="1">The sequence shown here is derived from an EMBL/GenBank/DDBJ whole genome shotgun (WGS) entry which is preliminary data.</text>
</comment>
<reference evidence="1 2" key="1">
    <citation type="submission" date="2015-08" db="EMBL/GenBank/DDBJ databases">
        <title>Next Generation Sequencing and Analysis of the Genome of Puccinia sorghi L Schw, the Causal Agent of Maize Common Rust.</title>
        <authorList>
            <person name="Rochi L."/>
            <person name="Burguener G."/>
            <person name="Darino M."/>
            <person name="Turjanski A."/>
            <person name="Kreff E."/>
            <person name="Dieguez M.J."/>
            <person name="Sacco F."/>
        </authorList>
    </citation>
    <scope>NUCLEOTIDE SEQUENCE [LARGE SCALE GENOMIC DNA]</scope>
    <source>
        <strain evidence="1 2">RO10H11247</strain>
    </source>
</reference>